<gene>
    <name evidence="1" type="ORF">DPEC_G00105540</name>
</gene>
<keyword evidence="2" id="KW-1185">Reference proteome</keyword>
<dbReference type="Proteomes" id="UP001157502">
    <property type="component" value="Chromosome 8"/>
</dbReference>
<proteinExistence type="predicted"/>
<evidence type="ECO:0000313" key="2">
    <source>
        <dbReference type="Proteomes" id="UP001157502"/>
    </source>
</evidence>
<sequence>MTSEGLIMRAFTVSLYLIAVCSLGDTSWLSTTCRGEWQRFGSHYFFFDQTQRSWTDSERNCESLDGHLASVHSTEESRFLEELAGGSTITWIGGNDGGRPEMTQPRTWTWTDSTMFNYHEWADGEPNNFNGVRESCIQMNFGDEHRWNDEVCEKDFASICSRHIRTTVKIAC</sequence>
<dbReference type="EMBL" id="CM055735">
    <property type="protein sequence ID" value="KAJ8008501.1"/>
    <property type="molecule type" value="Genomic_DNA"/>
</dbReference>
<accession>A0ACC2GXU5</accession>
<name>A0ACC2GXU5_DALPE</name>
<reference evidence="1" key="1">
    <citation type="submission" date="2021-05" db="EMBL/GenBank/DDBJ databases">
        <authorList>
            <person name="Pan Q."/>
            <person name="Jouanno E."/>
            <person name="Zahm M."/>
            <person name="Klopp C."/>
            <person name="Cabau C."/>
            <person name="Louis A."/>
            <person name="Berthelot C."/>
            <person name="Parey E."/>
            <person name="Roest Crollius H."/>
            <person name="Montfort J."/>
            <person name="Robinson-Rechavi M."/>
            <person name="Bouchez O."/>
            <person name="Lampietro C."/>
            <person name="Lopez Roques C."/>
            <person name="Donnadieu C."/>
            <person name="Postlethwait J."/>
            <person name="Bobe J."/>
            <person name="Dillon D."/>
            <person name="Chandos A."/>
            <person name="von Hippel F."/>
            <person name="Guiguen Y."/>
        </authorList>
    </citation>
    <scope>NUCLEOTIDE SEQUENCE</scope>
    <source>
        <strain evidence="1">YG-Jan2019</strain>
    </source>
</reference>
<comment type="caution">
    <text evidence="1">The sequence shown here is derived from an EMBL/GenBank/DDBJ whole genome shotgun (WGS) entry which is preliminary data.</text>
</comment>
<protein>
    <submittedName>
        <fullName evidence="1">Uncharacterized protein</fullName>
    </submittedName>
</protein>
<evidence type="ECO:0000313" key="1">
    <source>
        <dbReference type="EMBL" id="KAJ8008501.1"/>
    </source>
</evidence>
<organism evidence="1 2">
    <name type="scientific">Dallia pectoralis</name>
    <name type="common">Alaska blackfish</name>
    <dbReference type="NCBI Taxonomy" id="75939"/>
    <lineage>
        <taxon>Eukaryota</taxon>
        <taxon>Metazoa</taxon>
        <taxon>Chordata</taxon>
        <taxon>Craniata</taxon>
        <taxon>Vertebrata</taxon>
        <taxon>Euteleostomi</taxon>
        <taxon>Actinopterygii</taxon>
        <taxon>Neopterygii</taxon>
        <taxon>Teleostei</taxon>
        <taxon>Protacanthopterygii</taxon>
        <taxon>Esociformes</taxon>
        <taxon>Umbridae</taxon>
        <taxon>Dallia</taxon>
    </lineage>
</organism>